<evidence type="ECO:0000256" key="1">
    <source>
        <dbReference type="SAM" id="MobiDB-lite"/>
    </source>
</evidence>
<evidence type="ECO:0000313" key="3">
    <source>
        <dbReference type="Proteomes" id="UP001597229"/>
    </source>
</evidence>
<dbReference type="Proteomes" id="UP001597229">
    <property type="component" value="Unassembled WGS sequence"/>
</dbReference>
<keyword evidence="2" id="KW-0808">Transferase</keyword>
<feature type="region of interest" description="Disordered" evidence="1">
    <location>
        <begin position="289"/>
        <end position="310"/>
    </location>
</feature>
<dbReference type="Pfam" id="PF08843">
    <property type="entry name" value="AbiEii"/>
    <property type="match status" value="1"/>
</dbReference>
<sequence length="310" mass="34340">MAEPEPYSTPRGVENAIKDAARRAAAADPSLDVNKRIQLEYFNRFLSRVFSEAEDSEWVLKGGTGMLARVPSTRATRDIDLYRRGFTLTQALDDLIRLAAIDLGDHFRFQYVSHTQSIGNDTQPYTDGYQVRFEIFIGLSTKGSLQVDLAVGTGITGEVTTTDPANTLELPRLISHQYRLYPVVDQIADKVCATMAEYNERTSSREKDLVDLVVFATTQDIDGTALRVAIVTETRRRQMEPFDSFAVPSAWGAGYAKLSKPVPHCADYRTVGLAADLAKRLIDPALSGNADGKTWSHETQSWAQGQASER</sequence>
<proteinExistence type="predicted"/>
<dbReference type="GO" id="GO:0016740">
    <property type="term" value="F:transferase activity"/>
    <property type="evidence" value="ECO:0007669"/>
    <property type="project" value="UniProtKB-KW"/>
</dbReference>
<keyword evidence="3" id="KW-1185">Reference proteome</keyword>
<dbReference type="RefSeq" id="WP_367917173.1">
    <property type="nucleotide sequence ID" value="NZ_BAABAC010000003.1"/>
</dbReference>
<gene>
    <name evidence="2" type="ORF">ACFQ3F_14295</name>
</gene>
<dbReference type="InterPro" id="IPR014942">
    <property type="entry name" value="AbiEii"/>
</dbReference>
<comment type="caution">
    <text evidence="2">The sequence shown here is derived from an EMBL/GenBank/DDBJ whole genome shotgun (WGS) entry which is preliminary data.</text>
</comment>
<accession>A0ABW3W1A0</accession>
<evidence type="ECO:0000313" key="2">
    <source>
        <dbReference type="EMBL" id="MFD1248967.1"/>
    </source>
</evidence>
<dbReference type="EMBL" id="JBHTLX010000020">
    <property type="protein sequence ID" value="MFD1248967.1"/>
    <property type="molecule type" value="Genomic_DNA"/>
</dbReference>
<reference evidence="3" key="1">
    <citation type="journal article" date="2019" name="Int. J. Syst. Evol. Microbiol.">
        <title>The Global Catalogue of Microorganisms (GCM) 10K type strain sequencing project: providing services to taxonomists for standard genome sequencing and annotation.</title>
        <authorList>
            <consortium name="The Broad Institute Genomics Platform"/>
            <consortium name="The Broad Institute Genome Sequencing Center for Infectious Disease"/>
            <person name="Wu L."/>
            <person name="Ma J."/>
        </authorList>
    </citation>
    <scope>NUCLEOTIDE SEQUENCE [LARGE SCALE GENOMIC DNA]</scope>
    <source>
        <strain evidence="3">CCUG 52478</strain>
    </source>
</reference>
<protein>
    <submittedName>
        <fullName evidence="2">Nucleotidyl transferase AbiEii/AbiGii toxin family protein</fullName>
    </submittedName>
</protein>
<name>A0ABW3W1A0_9ACTN</name>
<organism evidence="2 3">
    <name type="scientific">Nocardioides ginsengisoli</name>
    <dbReference type="NCBI Taxonomy" id="363868"/>
    <lineage>
        <taxon>Bacteria</taxon>
        <taxon>Bacillati</taxon>
        <taxon>Actinomycetota</taxon>
        <taxon>Actinomycetes</taxon>
        <taxon>Propionibacteriales</taxon>
        <taxon>Nocardioidaceae</taxon>
        <taxon>Nocardioides</taxon>
    </lineage>
</organism>
<feature type="compositionally biased region" description="Polar residues" evidence="1">
    <location>
        <begin position="297"/>
        <end position="310"/>
    </location>
</feature>